<dbReference type="PROSITE" id="PS00894">
    <property type="entry name" value="HTH_DEOR_1"/>
    <property type="match status" value="1"/>
</dbReference>
<dbReference type="PROSITE" id="PS51000">
    <property type="entry name" value="HTH_DEOR_2"/>
    <property type="match status" value="1"/>
</dbReference>
<evidence type="ECO:0000313" key="6">
    <source>
        <dbReference type="EMBL" id="AUH04986.1"/>
    </source>
</evidence>
<dbReference type="InterPro" id="IPR036388">
    <property type="entry name" value="WH-like_DNA-bd_sf"/>
</dbReference>
<dbReference type="GO" id="GO:0003700">
    <property type="term" value="F:DNA-binding transcription factor activity"/>
    <property type="evidence" value="ECO:0007669"/>
    <property type="project" value="InterPro"/>
</dbReference>
<dbReference type="Proteomes" id="UP000233778">
    <property type="component" value="Chromosome"/>
</dbReference>
<gene>
    <name evidence="5" type="ORF">CWC46_13160</name>
    <name evidence="6" type="ORF">Ser39006_013165</name>
</gene>
<sequence>MTERHIAVAGDEFKENGGSVRPRYLSQERKNHILEALIGKGSVTVSDVSKTLNVSEMTVRRDLIELETEGRLLRVHGGAVLPATESQTVMDNEPANFEERLQLRADAKSRIASAAAVIASRHLTIALDIGTTTLMLAERLLHCGRMKIFTNSIRVAYILGQRDALPDVYLAGGLVRQDEMAIVGPSALAQFEQLWFDVSFTSVAGLTGAGLYDSSFEETEMKRVYLRRSGYKVVLCDSAKFQHMSLVHIASLQNIDMLITDIAPPPALATALDVAKVEVLIAK</sequence>
<evidence type="ECO:0000313" key="7">
    <source>
        <dbReference type="Proteomes" id="UP000017700"/>
    </source>
</evidence>
<keyword evidence="2" id="KW-0238">DNA-binding</keyword>
<organism evidence="6 7">
    <name type="scientific">Serratia sp. (strain ATCC 39006)</name>
    <name type="common">Prodigiosinella confusarubida</name>
    <dbReference type="NCBI Taxonomy" id="104623"/>
    <lineage>
        <taxon>Bacteria</taxon>
        <taxon>Pseudomonadati</taxon>
        <taxon>Pseudomonadota</taxon>
        <taxon>Gammaproteobacteria</taxon>
        <taxon>Enterobacterales</taxon>
        <taxon>Pectobacteriaceae</taxon>
        <taxon>Prodigiosinella</taxon>
    </lineage>
</organism>
<keyword evidence="3" id="KW-0804">Transcription</keyword>
<dbReference type="SMART" id="SM01134">
    <property type="entry name" value="DeoRC"/>
    <property type="match status" value="1"/>
</dbReference>
<dbReference type="InterPro" id="IPR036390">
    <property type="entry name" value="WH_DNA-bd_sf"/>
</dbReference>
<name>A0A2I5T7V9_SERS3</name>
<dbReference type="InterPro" id="IPR001034">
    <property type="entry name" value="DeoR_HTH"/>
</dbReference>
<dbReference type="KEGG" id="sera:Ser39006_013165"/>
<dbReference type="PANTHER" id="PTHR30363">
    <property type="entry name" value="HTH-TYPE TRANSCRIPTIONAL REGULATOR SRLR-RELATED"/>
    <property type="match status" value="1"/>
</dbReference>
<dbReference type="PRINTS" id="PR00037">
    <property type="entry name" value="HTHLACR"/>
</dbReference>
<dbReference type="InterPro" id="IPR050313">
    <property type="entry name" value="Carb_Metab_HTH_regulators"/>
</dbReference>
<evidence type="ECO:0000313" key="8">
    <source>
        <dbReference type="Proteomes" id="UP000233778"/>
    </source>
</evidence>
<dbReference type="InterPro" id="IPR014036">
    <property type="entry name" value="DeoR-like_C"/>
</dbReference>
<dbReference type="EMBL" id="CP025084">
    <property type="protein sequence ID" value="AUH04986.1"/>
    <property type="molecule type" value="Genomic_DNA"/>
</dbReference>
<reference evidence="6 7" key="1">
    <citation type="journal article" date="2013" name="Genome Announc.">
        <title>Draft genome sequence of Serratia sp. strain ATCC 39006, a model bacterium for analysis of the biosynthesis and regulation of prodigiosin, a carbapenem, and gas vesicles.</title>
        <authorList>
            <person name="Fineran P.C."/>
            <person name="Iglesias Cans M.C."/>
            <person name="Ramsay J.P."/>
            <person name="Wilf N.M."/>
            <person name="Cossyleon D."/>
            <person name="McNeil M.B."/>
            <person name="Williamson N.R."/>
            <person name="Monson R.E."/>
            <person name="Becher S.A."/>
            <person name="Stanton J.A."/>
            <person name="Brugger K."/>
            <person name="Brown S.D."/>
            <person name="Salmond G.P."/>
        </authorList>
    </citation>
    <scope>NUCLEOTIDE SEQUENCE [LARGE SCALE GENOMIC DNA]</scope>
    <source>
        <strain evidence="6">ATCC 39006</strain>
        <strain evidence="7">ATCC 39006 / SC 11482</strain>
    </source>
</reference>
<accession>A0A2I5T7V9</accession>
<dbReference type="SUPFAM" id="SSF46785">
    <property type="entry name" value="Winged helix' DNA-binding domain"/>
    <property type="match status" value="1"/>
</dbReference>
<dbReference type="SUPFAM" id="SSF100950">
    <property type="entry name" value="NagB/RpiA/CoA transferase-like"/>
    <property type="match status" value="1"/>
</dbReference>
<evidence type="ECO:0000313" key="5">
    <source>
        <dbReference type="EMBL" id="AUH00665.1"/>
    </source>
</evidence>
<dbReference type="KEGG" id="serq:CWC46_13160"/>
<proteinExistence type="predicted"/>
<dbReference type="InterPro" id="IPR018356">
    <property type="entry name" value="Tscrpt_reg_HTH_DeoR_CS"/>
</dbReference>
<reference evidence="6" key="2">
    <citation type="submission" date="2013-09" db="EMBL/GenBank/DDBJ databases">
        <authorList>
            <person name="Wang G."/>
            <person name="Yang Y."/>
            <person name="Su Y."/>
        </authorList>
    </citation>
    <scope>NUCLEOTIDE SEQUENCE</scope>
    <source>
        <strain evidence="6">ATCC 39006</strain>
    </source>
</reference>
<dbReference type="Gene3D" id="1.10.10.10">
    <property type="entry name" value="Winged helix-like DNA-binding domain superfamily/Winged helix DNA-binding domain"/>
    <property type="match status" value="1"/>
</dbReference>
<reference evidence="5 8" key="3">
    <citation type="submission" date="2017-11" db="EMBL/GenBank/DDBJ databases">
        <title>Complete genome sequence of Serratia sp. ATCC 39006 LacA.</title>
        <authorList>
            <person name="Hampton H.G."/>
            <person name="Jackson S.A."/>
            <person name="Jauregui R."/>
            <person name="Poulter G.T.M."/>
            <person name="Salmond G.P.C."/>
            <person name="Fineran P.C."/>
        </authorList>
    </citation>
    <scope>NUCLEOTIDE SEQUENCE [LARGE SCALE GENOMIC DNA]</scope>
    <source>
        <strain evidence="5 8">ATCC 39006</strain>
    </source>
</reference>
<feature type="domain" description="HTH deoR-type" evidence="4">
    <location>
        <begin position="26"/>
        <end position="81"/>
    </location>
</feature>
<dbReference type="EMBL" id="CP025085">
    <property type="protein sequence ID" value="AUH00665.1"/>
    <property type="molecule type" value="Genomic_DNA"/>
</dbReference>
<dbReference type="RefSeq" id="WP_021016113.1">
    <property type="nucleotide sequence ID" value="NZ_CP025084.1"/>
</dbReference>
<evidence type="ECO:0000259" key="4">
    <source>
        <dbReference type="PROSITE" id="PS51000"/>
    </source>
</evidence>
<keyword evidence="7" id="KW-1185">Reference proteome</keyword>
<dbReference type="Proteomes" id="UP000017700">
    <property type="component" value="Chromosome"/>
</dbReference>
<dbReference type="STRING" id="104623.Ser39006_02850"/>
<dbReference type="AlphaFoldDB" id="A0A2I5T7V9"/>
<keyword evidence="1" id="KW-0805">Transcription regulation</keyword>
<dbReference type="OrthoDB" id="6846621at2"/>
<evidence type="ECO:0000256" key="1">
    <source>
        <dbReference type="ARBA" id="ARBA00023015"/>
    </source>
</evidence>
<dbReference type="GO" id="GO:0003677">
    <property type="term" value="F:DNA binding"/>
    <property type="evidence" value="ECO:0007669"/>
    <property type="project" value="UniProtKB-KW"/>
</dbReference>
<dbReference type="PANTHER" id="PTHR30363:SF44">
    <property type="entry name" value="AGA OPERON TRANSCRIPTIONAL REPRESSOR-RELATED"/>
    <property type="match status" value="1"/>
</dbReference>
<evidence type="ECO:0000256" key="3">
    <source>
        <dbReference type="ARBA" id="ARBA00023163"/>
    </source>
</evidence>
<dbReference type="Pfam" id="PF00455">
    <property type="entry name" value="DeoRC"/>
    <property type="match status" value="1"/>
</dbReference>
<dbReference type="Pfam" id="PF08220">
    <property type="entry name" value="HTH_DeoR"/>
    <property type="match status" value="1"/>
</dbReference>
<dbReference type="InterPro" id="IPR037171">
    <property type="entry name" value="NagB/RpiA_transferase-like"/>
</dbReference>
<reference evidence="6" key="4">
    <citation type="submission" date="2017-11" db="EMBL/GenBank/DDBJ databases">
        <title>Complete genome sequence of Serratia sp. ATCC 39006.</title>
        <authorList>
            <person name="Hampton H.G."/>
            <person name="Jackson S.A."/>
            <person name="Jauregui R."/>
            <person name="Poulter G.T.M."/>
            <person name="Salmond G.P.C."/>
            <person name="Fineran P.C."/>
        </authorList>
    </citation>
    <scope>NUCLEOTIDE SEQUENCE</scope>
    <source>
        <strain evidence="6">ATCC 39006</strain>
    </source>
</reference>
<dbReference type="SMART" id="SM00420">
    <property type="entry name" value="HTH_DEOR"/>
    <property type="match status" value="1"/>
</dbReference>
<protein>
    <submittedName>
        <fullName evidence="6">DeoR/GlpR transcriptional regulator</fullName>
    </submittedName>
</protein>
<evidence type="ECO:0000256" key="2">
    <source>
        <dbReference type="ARBA" id="ARBA00023125"/>
    </source>
</evidence>